<evidence type="ECO:0000256" key="9">
    <source>
        <dbReference type="SAM" id="Phobius"/>
    </source>
</evidence>
<accession>A0ABR0TQS0</accession>
<evidence type="ECO:0000256" key="7">
    <source>
        <dbReference type="RuleBase" id="RU003346"/>
    </source>
</evidence>
<evidence type="ECO:0000256" key="4">
    <source>
        <dbReference type="ARBA" id="ARBA00022692"/>
    </source>
</evidence>
<keyword evidence="5 9" id="KW-1133">Transmembrane helix</keyword>
<keyword evidence="12" id="KW-1185">Reference proteome</keyword>
<feature type="transmembrane region" description="Helical" evidence="9">
    <location>
        <begin position="94"/>
        <end position="112"/>
    </location>
</feature>
<sequence>MSLAPKQRYFGFKGGWLVFWITVACATDMTLFGYDQGVFSGVVVSDNFLELHDLVGPSRTKVLSTLAAIYDVGCFFGAIVAFTIGERLGRKKTIILGTAIMSVGVVLKTSSFSLAQMFVGRVILGIGNGINTATAPIWQTETAPAKLRGKLVILEMMTNVGGFMIVNWINYGLSFVPGSIQWRLPLALQFIFIIVLFATIPWLPESPRWLIAHDQDREATQILADLEDKPIDHAYVIAQYHEISYGVQYEREHSIKWSDLLRGRTQDGTKNVRRLLLGAGTQAMQQFGGINIMSYYQPTVLIVYVGLTNSMARLLSACNAVSYFIFAGVAVLFVERLGRRSLMMISTLLQLIAFLCISILLKYAIADGITGCAKASIFFFFFYNIAFAVGMLGVPWLYPAEINSLPMRTKGAAVATATNWITNFVIVEITPIGFQNLSWKFWPIWVATNALFLPVIYCCYPETSSRTLEDLDEYFRSDPSLLVFRDKDAISSKRPQKYIERENEEVHKVEEQDVVAGKGGVPTDEVETQHHEIGKLQ</sequence>
<feature type="domain" description="Major facilitator superfamily (MFS) profile" evidence="10">
    <location>
        <begin position="21"/>
        <end position="464"/>
    </location>
</feature>
<dbReference type="PANTHER" id="PTHR48022">
    <property type="entry name" value="PLASTIDIC GLUCOSE TRANSPORTER 4"/>
    <property type="match status" value="1"/>
</dbReference>
<keyword evidence="3 7" id="KW-0813">Transport</keyword>
<feature type="region of interest" description="Disordered" evidence="8">
    <location>
        <begin position="514"/>
        <end position="537"/>
    </location>
</feature>
<dbReference type="PROSITE" id="PS50850">
    <property type="entry name" value="MFS"/>
    <property type="match status" value="1"/>
</dbReference>
<comment type="subcellular location">
    <subcellularLocation>
        <location evidence="1">Membrane</location>
        <topology evidence="1">Multi-pass membrane protein</topology>
    </subcellularLocation>
</comment>
<evidence type="ECO:0000256" key="1">
    <source>
        <dbReference type="ARBA" id="ARBA00004141"/>
    </source>
</evidence>
<organism evidence="11 12">
    <name type="scientific">Aureobasidium pullulans</name>
    <name type="common">Black yeast</name>
    <name type="synonym">Pullularia pullulans</name>
    <dbReference type="NCBI Taxonomy" id="5580"/>
    <lineage>
        <taxon>Eukaryota</taxon>
        <taxon>Fungi</taxon>
        <taxon>Dikarya</taxon>
        <taxon>Ascomycota</taxon>
        <taxon>Pezizomycotina</taxon>
        <taxon>Dothideomycetes</taxon>
        <taxon>Dothideomycetidae</taxon>
        <taxon>Dothideales</taxon>
        <taxon>Saccotheciaceae</taxon>
        <taxon>Aureobasidium</taxon>
    </lineage>
</organism>
<dbReference type="PROSITE" id="PS00216">
    <property type="entry name" value="SUGAR_TRANSPORT_1"/>
    <property type="match status" value="1"/>
</dbReference>
<evidence type="ECO:0000256" key="6">
    <source>
        <dbReference type="ARBA" id="ARBA00023136"/>
    </source>
</evidence>
<comment type="similarity">
    <text evidence="2 7">Belongs to the major facilitator superfamily. Sugar transporter (TC 2.A.1.1) family.</text>
</comment>
<evidence type="ECO:0000256" key="3">
    <source>
        <dbReference type="ARBA" id="ARBA00022448"/>
    </source>
</evidence>
<feature type="compositionally biased region" description="Basic and acidic residues" evidence="8">
    <location>
        <begin position="527"/>
        <end position="537"/>
    </location>
</feature>
<reference evidence="11 12" key="1">
    <citation type="submission" date="2023-11" db="EMBL/GenBank/DDBJ databases">
        <title>Draft genome sequence and annotation of the polyextremotolerant black yeast-like fungus Aureobasidium pullulans NRRL 62042.</title>
        <authorList>
            <person name="Dielentheis-Frenken M.R.E."/>
            <person name="Wibberg D."/>
            <person name="Blank L.M."/>
            <person name="Tiso T."/>
        </authorList>
    </citation>
    <scope>NUCLEOTIDE SEQUENCE [LARGE SCALE GENOMIC DNA]</scope>
    <source>
        <strain evidence="11 12">NRRL 62042</strain>
    </source>
</reference>
<feature type="transmembrane region" description="Helical" evidence="9">
    <location>
        <begin position="62"/>
        <end position="82"/>
    </location>
</feature>
<feature type="transmembrane region" description="Helical" evidence="9">
    <location>
        <begin position="12"/>
        <end position="34"/>
    </location>
</feature>
<evidence type="ECO:0000313" key="11">
    <source>
        <dbReference type="EMBL" id="KAK6006794.1"/>
    </source>
</evidence>
<gene>
    <name evidence="11" type="ORF">QM012_005802</name>
</gene>
<feature type="transmembrane region" description="Helical" evidence="9">
    <location>
        <begin position="314"/>
        <end position="334"/>
    </location>
</feature>
<dbReference type="PROSITE" id="PS51257">
    <property type="entry name" value="PROKAR_LIPOPROTEIN"/>
    <property type="match status" value="1"/>
</dbReference>
<dbReference type="InterPro" id="IPR050360">
    <property type="entry name" value="MFS_Sugar_Transporters"/>
</dbReference>
<dbReference type="NCBIfam" id="TIGR00879">
    <property type="entry name" value="SP"/>
    <property type="match status" value="1"/>
</dbReference>
<dbReference type="InterPro" id="IPR020846">
    <property type="entry name" value="MFS_dom"/>
</dbReference>
<comment type="caution">
    <text evidence="11">The sequence shown here is derived from an EMBL/GenBank/DDBJ whole genome shotgun (WGS) entry which is preliminary data.</text>
</comment>
<feature type="transmembrane region" description="Helical" evidence="9">
    <location>
        <begin position="151"/>
        <end position="170"/>
    </location>
</feature>
<dbReference type="Pfam" id="PF00083">
    <property type="entry name" value="Sugar_tr"/>
    <property type="match status" value="1"/>
</dbReference>
<evidence type="ECO:0000256" key="2">
    <source>
        <dbReference type="ARBA" id="ARBA00010992"/>
    </source>
</evidence>
<dbReference type="InterPro" id="IPR005829">
    <property type="entry name" value="Sugar_transporter_CS"/>
</dbReference>
<feature type="transmembrane region" description="Helical" evidence="9">
    <location>
        <begin position="441"/>
        <end position="460"/>
    </location>
</feature>
<feature type="transmembrane region" description="Helical" evidence="9">
    <location>
        <begin position="377"/>
        <end position="398"/>
    </location>
</feature>
<protein>
    <recommendedName>
        <fullName evidence="10">Major facilitator superfamily (MFS) profile domain-containing protein</fullName>
    </recommendedName>
</protein>
<keyword evidence="4 9" id="KW-0812">Transmembrane</keyword>
<evidence type="ECO:0000256" key="5">
    <source>
        <dbReference type="ARBA" id="ARBA00022989"/>
    </source>
</evidence>
<evidence type="ECO:0000313" key="12">
    <source>
        <dbReference type="Proteomes" id="UP001341245"/>
    </source>
</evidence>
<proteinExistence type="inferred from homology"/>
<dbReference type="Gene3D" id="1.20.1250.20">
    <property type="entry name" value="MFS general substrate transporter like domains"/>
    <property type="match status" value="1"/>
</dbReference>
<keyword evidence="6 9" id="KW-0472">Membrane</keyword>
<dbReference type="Proteomes" id="UP001341245">
    <property type="component" value="Unassembled WGS sequence"/>
</dbReference>
<name>A0ABR0TQS0_AURPU</name>
<feature type="transmembrane region" description="Helical" evidence="9">
    <location>
        <begin position="182"/>
        <end position="203"/>
    </location>
</feature>
<dbReference type="InterPro" id="IPR005828">
    <property type="entry name" value="MFS_sugar_transport-like"/>
</dbReference>
<dbReference type="SUPFAM" id="SSF103473">
    <property type="entry name" value="MFS general substrate transporter"/>
    <property type="match status" value="1"/>
</dbReference>
<dbReference type="PRINTS" id="PR00171">
    <property type="entry name" value="SUGRTRNSPORT"/>
</dbReference>
<feature type="transmembrane region" description="Helical" evidence="9">
    <location>
        <begin position="340"/>
        <end position="365"/>
    </location>
</feature>
<dbReference type="PANTHER" id="PTHR48022:SF26">
    <property type="entry name" value="MAJOR FACILITATOR SUPERFAMILY (MFS) PROFILE DOMAIN-CONTAINING PROTEIN-RELATED"/>
    <property type="match status" value="1"/>
</dbReference>
<dbReference type="InterPro" id="IPR003663">
    <property type="entry name" value="Sugar/inositol_transpt"/>
</dbReference>
<evidence type="ECO:0000256" key="8">
    <source>
        <dbReference type="SAM" id="MobiDB-lite"/>
    </source>
</evidence>
<dbReference type="EMBL" id="JASGXD010000003">
    <property type="protein sequence ID" value="KAK6006794.1"/>
    <property type="molecule type" value="Genomic_DNA"/>
</dbReference>
<evidence type="ECO:0000259" key="10">
    <source>
        <dbReference type="PROSITE" id="PS50850"/>
    </source>
</evidence>
<dbReference type="InterPro" id="IPR036259">
    <property type="entry name" value="MFS_trans_sf"/>
</dbReference>